<accession>A0AA39GJZ5</accession>
<name>A0AA39GJZ5_SARSR</name>
<feature type="transmembrane region" description="Helical" evidence="7">
    <location>
        <begin position="103"/>
        <end position="123"/>
    </location>
</feature>
<feature type="transmembrane region" description="Helical" evidence="7">
    <location>
        <begin position="436"/>
        <end position="455"/>
    </location>
</feature>
<dbReference type="PANTHER" id="PTHR43791">
    <property type="entry name" value="PERMEASE-RELATED"/>
    <property type="match status" value="1"/>
</dbReference>
<keyword evidence="4 7" id="KW-1133">Transmembrane helix</keyword>
<dbReference type="EMBL" id="JAPDFR010000003">
    <property type="protein sequence ID" value="KAK0388596.1"/>
    <property type="molecule type" value="Genomic_DNA"/>
</dbReference>
<protein>
    <recommendedName>
        <fullName evidence="10">Major facilitator superfamily (MFS) profile domain-containing protein</fullName>
    </recommendedName>
</protein>
<comment type="subcellular location">
    <subcellularLocation>
        <location evidence="1">Membrane</location>
        <topology evidence="1">Multi-pass membrane protein</topology>
    </subcellularLocation>
</comment>
<keyword evidence="2" id="KW-0813">Transport</keyword>
<feature type="transmembrane region" description="Helical" evidence="7">
    <location>
        <begin position="129"/>
        <end position="154"/>
    </location>
</feature>
<feature type="transmembrane region" description="Helical" evidence="7">
    <location>
        <begin position="34"/>
        <end position="51"/>
    </location>
</feature>
<feature type="transmembrane region" description="Helical" evidence="7">
    <location>
        <begin position="71"/>
        <end position="91"/>
    </location>
</feature>
<evidence type="ECO:0000256" key="6">
    <source>
        <dbReference type="SAM" id="MobiDB-lite"/>
    </source>
</evidence>
<evidence type="ECO:0000256" key="3">
    <source>
        <dbReference type="ARBA" id="ARBA00022692"/>
    </source>
</evidence>
<feature type="transmembrane region" description="Helical" evidence="7">
    <location>
        <begin position="343"/>
        <end position="361"/>
    </location>
</feature>
<organism evidence="8 9">
    <name type="scientific">Sarocladium strictum</name>
    <name type="common">Black bundle disease fungus</name>
    <name type="synonym">Acremonium strictum</name>
    <dbReference type="NCBI Taxonomy" id="5046"/>
    <lineage>
        <taxon>Eukaryota</taxon>
        <taxon>Fungi</taxon>
        <taxon>Dikarya</taxon>
        <taxon>Ascomycota</taxon>
        <taxon>Pezizomycotina</taxon>
        <taxon>Sordariomycetes</taxon>
        <taxon>Hypocreomycetidae</taxon>
        <taxon>Hypocreales</taxon>
        <taxon>Sarocladiaceae</taxon>
        <taxon>Sarocladium</taxon>
    </lineage>
</organism>
<dbReference type="InterPro" id="IPR011701">
    <property type="entry name" value="MFS"/>
</dbReference>
<dbReference type="AlphaFoldDB" id="A0AA39GJZ5"/>
<proteinExistence type="predicted"/>
<dbReference type="Proteomes" id="UP001175261">
    <property type="component" value="Unassembled WGS sequence"/>
</dbReference>
<sequence length="476" mass="52697">MEPTSVKNDEVGSTGSDDGLTWTEQEEKSLVRRVDLVIMPLLVFGFFVLQLDRGNLGNAMTDNFLVDVGINQFQFNVGNQLMFVGIIVFEIPSNLVLYRVGPAAWIGCQILAWGLVATFQAFIKGHGHAAYYVTRFLLGACECGYIPAGLYTITKFYKRDETSKRFSLFFLGSMVANACGGIIAYGILRMRDVAGLTGWQWLFLVEGMLTVVVAIAFVCFFPRSTERPISILGVRYFTEHESRILTARVQRDDPTKVHEHVHVKKEEFKATFKNWRLISHVVTTICAFSSTSPLNAYGPSIIASYGYTKLTANAMSSIGYWILIFTTIGWGIAADMWGKRGPLVLLGVSIGCIMMIANRAIVNTDRLHGKFALITLIKAFGMAWHPVHGSWMALNTKSSGERSITMAIFIMSANVAGLASGQIFQAEDKPLYRTAWTTVLSLSCIGVAAASWSNLQYWVLNRRAVKAGAEVKPYHA</sequence>
<evidence type="ECO:0000313" key="8">
    <source>
        <dbReference type="EMBL" id="KAK0388596.1"/>
    </source>
</evidence>
<gene>
    <name evidence="8" type="ORF">NLU13_4839</name>
</gene>
<comment type="caution">
    <text evidence="8">The sequence shown here is derived from an EMBL/GenBank/DDBJ whole genome shotgun (WGS) entry which is preliminary data.</text>
</comment>
<keyword evidence="9" id="KW-1185">Reference proteome</keyword>
<evidence type="ECO:0008006" key="10">
    <source>
        <dbReference type="Google" id="ProtNLM"/>
    </source>
</evidence>
<keyword evidence="3 7" id="KW-0812">Transmembrane</keyword>
<keyword evidence="5 7" id="KW-0472">Membrane</keyword>
<evidence type="ECO:0000256" key="4">
    <source>
        <dbReference type="ARBA" id="ARBA00022989"/>
    </source>
</evidence>
<evidence type="ECO:0000256" key="2">
    <source>
        <dbReference type="ARBA" id="ARBA00022448"/>
    </source>
</evidence>
<evidence type="ECO:0000313" key="9">
    <source>
        <dbReference type="Proteomes" id="UP001175261"/>
    </source>
</evidence>
<feature type="transmembrane region" description="Helical" evidence="7">
    <location>
        <begin position="318"/>
        <end position="336"/>
    </location>
</feature>
<dbReference type="GO" id="GO:0016020">
    <property type="term" value="C:membrane"/>
    <property type="evidence" value="ECO:0007669"/>
    <property type="project" value="UniProtKB-SubCell"/>
</dbReference>
<evidence type="ECO:0000256" key="7">
    <source>
        <dbReference type="SAM" id="Phobius"/>
    </source>
</evidence>
<evidence type="ECO:0000256" key="5">
    <source>
        <dbReference type="ARBA" id="ARBA00023136"/>
    </source>
</evidence>
<dbReference type="FunFam" id="1.20.1250.20:FF:000516">
    <property type="entry name" value="Alternative sulfate transporter"/>
    <property type="match status" value="1"/>
</dbReference>
<evidence type="ECO:0000256" key="1">
    <source>
        <dbReference type="ARBA" id="ARBA00004141"/>
    </source>
</evidence>
<dbReference type="PANTHER" id="PTHR43791:SF32">
    <property type="entry name" value="MAJOR FACILITATOR SUPERFAMILY (MFS) PROFILE DOMAIN-CONTAINING PROTEIN"/>
    <property type="match status" value="1"/>
</dbReference>
<feature type="region of interest" description="Disordered" evidence="6">
    <location>
        <begin position="1"/>
        <end position="20"/>
    </location>
</feature>
<dbReference type="Pfam" id="PF07690">
    <property type="entry name" value="MFS_1"/>
    <property type="match status" value="1"/>
</dbReference>
<dbReference type="GO" id="GO:0022857">
    <property type="term" value="F:transmembrane transporter activity"/>
    <property type="evidence" value="ECO:0007669"/>
    <property type="project" value="InterPro"/>
</dbReference>
<dbReference type="SUPFAM" id="SSF103473">
    <property type="entry name" value="MFS general substrate transporter"/>
    <property type="match status" value="1"/>
</dbReference>
<feature type="transmembrane region" description="Helical" evidence="7">
    <location>
        <begin position="166"/>
        <end position="187"/>
    </location>
</feature>
<dbReference type="InterPro" id="IPR036259">
    <property type="entry name" value="MFS_trans_sf"/>
</dbReference>
<reference evidence="8" key="1">
    <citation type="submission" date="2022-10" db="EMBL/GenBank/DDBJ databases">
        <title>Determination and structural analysis of whole genome sequence of Sarocladium strictum F4-1.</title>
        <authorList>
            <person name="Hu L."/>
            <person name="Jiang Y."/>
        </authorList>
    </citation>
    <scope>NUCLEOTIDE SEQUENCE</scope>
    <source>
        <strain evidence="8">F4-1</strain>
    </source>
</reference>
<feature type="transmembrane region" description="Helical" evidence="7">
    <location>
        <begin position="199"/>
        <end position="221"/>
    </location>
</feature>
<dbReference type="Gene3D" id="1.20.1250.20">
    <property type="entry name" value="MFS general substrate transporter like domains"/>
    <property type="match status" value="2"/>
</dbReference>
<feature type="transmembrane region" description="Helical" evidence="7">
    <location>
        <begin position="404"/>
        <end position="424"/>
    </location>
</feature>